<evidence type="ECO:0000313" key="2">
    <source>
        <dbReference type="Proteomes" id="UP000813463"/>
    </source>
</evidence>
<accession>A0A9R0JXG5</accession>
<dbReference type="GeneID" id="110790213"/>
<dbReference type="GO" id="GO:0006952">
    <property type="term" value="P:defense response"/>
    <property type="evidence" value="ECO:0007669"/>
    <property type="project" value="InterPro"/>
</dbReference>
<feature type="transmembrane region" description="Helical" evidence="1">
    <location>
        <begin position="181"/>
        <end position="200"/>
    </location>
</feature>
<keyword evidence="1" id="KW-0472">Membrane</keyword>
<keyword evidence="1" id="KW-1133">Transmembrane helix</keyword>
<dbReference type="InterPro" id="IPR044966">
    <property type="entry name" value="RPH1"/>
</dbReference>
<dbReference type="PANTHER" id="PTHR36359:SF1">
    <property type="entry name" value="PROTEIN RESISTANCE TO PHYTOPHTHORA 1, CHLOROPLASTIC"/>
    <property type="match status" value="1"/>
</dbReference>
<dbReference type="RefSeq" id="XP_021850690.2">
    <property type="nucleotide sequence ID" value="XM_021994998.2"/>
</dbReference>
<feature type="transmembrane region" description="Helical" evidence="1">
    <location>
        <begin position="152"/>
        <end position="169"/>
    </location>
</feature>
<dbReference type="AlphaFoldDB" id="A0A9R0JXG5"/>
<protein>
    <submittedName>
        <fullName evidence="3">Protein RESISTANCE TO PHYTOPHTHORA 1, chloroplastic</fullName>
    </submittedName>
</protein>
<proteinExistence type="predicted"/>
<dbReference type="Proteomes" id="UP000813463">
    <property type="component" value="Chromosome 5"/>
</dbReference>
<organism evidence="2 3">
    <name type="scientific">Spinacia oleracea</name>
    <name type="common">Spinach</name>
    <dbReference type="NCBI Taxonomy" id="3562"/>
    <lineage>
        <taxon>Eukaryota</taxon>
        <taxon>Viridiplantae</taxon>
        <taxon>Streptophyta</taxon>
        <taxon>Embryophyta</taxon>
        <taxon>Tracheophyta</taxon>
        <taxon>Spermatophyta</taxon>
        <taxon>Magnoliopsida</taxon>
        <taxon>eudicotyledons</taxon>
        <taxon>Gunneridae</taxon>
        <taxon>Pentapetalae</taxon>
        <taxon>Caryophyllales</taxon>
        <taxon>Chenopodiaceae</taxon>
        <taxon>Chenopodioideae</taxon>
        <taxon>Anserineae</taxon>
        <taxon>Spinacia</taxon>
    </lineage>
</organism>
<sequence>MTVLLPASPFSRHFCNPPSIRYSFSHKTSICLSFPPLKGSFRIHGSSDKLDTPITMDEQDQQQQNLEINKLEERENNTPSTSTSAPAIEKDLKKVVNKAAATFAPRASTASKNPAVPGSTLYQVFEIQAYASMFLGGVLSFNLVFPSNEPDIWRLMGMWSIWMFTIPSLRARDCSKNEKEALNYLFLLVPLLNVIIPFFWKSFAVVWSADTVAFFLMYAWKLGWLQKTES</sequence>
<evidence type="ECO:0000256" key="1">
    <source>
        <dbReference type="SAM" id="Phobius"/>
    </source>
</evidence>
<reference evidence="3" key="2">
    <citation type="submission" date="2025-08" db="UniProtKB">
        <authorList>
            <consortium name="RefSeq"/>
        </authorList>
    </citation>
    <scope>IDENTIFICATION</scope>
    <source>
        <tissue evidence="3">Leaf</tissue>
    </source>
</reference>
<name>A0A9R0JXG5_SPIOL</name>
<reference evidence="2" key="1">
    <citation type="journal article" date="2021" name="Nat. Commun.">
        <title>Genomic analyses provide insights into spinach domestication and the genetic basis of agronomic traits.</title>
        <authorList>
            <person name="Cai X."/>
            <person name="Sun X."/>
            <person name="Xu C."/>
            <person name="Sun H."/>
            <person name="Wang X."/>
            <person name="Ge C."/>
            <person name="Zhang Z."/>
            <person name="Wang Q."/>
            <person name="Fei Z."/>
            <person name="Jiao C."/>
            <person name="Wang Q."/>
        </authorList>
    </citation>
    <scope>NUCLEOTIDE SEQUENCE [LARGE SCALE GENOMIC DNA]</scope>
    <source>
        <strain evidence="2">cv. Varoflay</strain>
    </source>
</reference>
<keyword evidence="1" id="KW-0812">Transmembrane</keyword>
<dbReference type="GO" id="GO:0009507">
    <property type="term" value="C:chloroplast"/>
    <property type="evidence" value="ECO:0000318"/>
    <property type="project" value="GO_Central"/>
</dbReference>
<dbReference type="PANTHER" id="PTHR36359">
    <property type="entry name" value="PROTEIN RESISTANCE TO PHYTOPHTHORA 1, CHLOROPLASTIC"/>
    <property type="match status" value="1"/>
</dbReference>
<dbReference type="KEGG" id="soe:110790213"/>
<keyword evidence="2" id="KW-1185">Reference proteome</keyword>
<feature type="transmembrane region" description="Helical" evidence="1">
    <location>
        <begin position="206"/>
        <end position="225"/>
    </location>
</feature>
<gene>
    <name evidence="3" type="primary">LOC110790213</name>
</gene>
<evidence type="ECO:0000313" key="3">
    <source>
        <dbReference type="RefSeq" id="XP_021850690.2"/>
    </source>
</evidence>